<comment type="caution">
    <text evidence="2">The sequence shown here is derived from an EMBL/GenBank/DDBJ whole genome shotgun (WGS) entry which is preliminary data.</text>
</comment>
<dbReference type="Pfam" id="PF03886">
    <property type="entry name" value="ABC_trans_aux"/>
    <property type="match status" value="1"/>
</dbReference>
<evidence type="ECO:0000313" key="3">
    <source>
        <dbReference type="Proteomes" id="UP000654401"/>
    </source>
</evidence>
<proteinExistence type="predicted"/>
<accession>A0A8J6TXB3</accession>
<gene>
    <name evidence="2" type="ORF">H8D24_03470</name>
</gene>
<dbReference type="SUPFAM" id="SSF159594">
    <property type="entry name" value="XCC0632-like"/>
    <property type="match status" value="1"/>
</dbReference>
<dbReference type="Gene3D" id="3.40.50.10610">
    <property type="entry name" value="ABC-type transport auxiliary lipoprotein component"/>
    <property type="match status" value="1"/>
</dbReference>
<organism evidence="2 3">
    <name type="scientific">Candidatus Thiopontia autotrophica</name>
    <dbReference type="NCBI Taxonomy" id="2841688"/>
    <lineage>
        <taxon>Bacteria</taxon>
        <taxon>Pseudomonadati</taxon>
        <taxon>Pseudomonadota</taxon>
        <taxon>Gammaproteobacteria</taxon>
        <taxon>Candidatus Thiopontia</taxon>
    </lineage>
</organism>
<dbReference type="InterPro" id="IPR005586">
    <property type="entry name" value="ABC_trans_aux"/>
</dbReference>
<feature type="domain" description="ABC-type transport auxiliary lipoprotein component" evidence="1">
    <location>
        <begin position="47"/>
        <end position="202"/>
    </location>
</feature>
<dbReference type="Proteomes" id="UP000654401">
    <property type="component" value="Unassembled WGS sequence"/>
</dbReference>
<protein>
    <submittedName>
        <fullName evidence="2">Membrane integrity-associated transporter subunit PqiC</fullName>
    </submittedName>
</protein>
<evidence type="ECO:0000313" key="2">
    <source>
        <dbReference type="EMBL" id="MBC8519452.1"/>
    </source>
</evidence>
<name>A0A8J6TXB3_9GAMM</name>
<dbReference type="AlphaFoldDB" id="A0A8J6TXB3"/>
<reference evidence="2 3" key="1">
    <citation type="submission" date="2020-08" db="EMBL/GenBank/DDBJ databases">
        <title>Bridging the membrane lipid divide: bacteria of the FCB group superphylum have the potential to synthesize archaeal ether lipids.</title>
        <authorList>
            <person name="Villanueva L."/>
            <person name="Von Meijenfeldt F.A.B."/>
            <person name="Westbye A.B."/>
            <person name="Yadav S."/>
            <person name="Hopmans E.C."/>
            <person name="Dutilh B.E."/>
            <person name="Sinninghe Damste J.S."/>
        </authorList>
    </citation>
    <scope>NUCLEOTIDE SEQUENCE [LARGE SCALE GENOMIC DNA]</scope>
    <source>
        <strain evidence="2">NIOZ-UU100</strain>
    </source>
</reference>
<sequence>MTGYNSRDKKVNSILLWLAMFAFLFGTLAGCSVVPTVAPTTTHFFLLDAVDIVERADKEDDGYSVGIHPVVLPSYLNRPQLVSRIALNELYLSENNRWGEPLKENISRVLFENIKAILENSKVERLPKQGKQPAYAIQVYIDRFERFPDQRIYLDAYWKIGGGDRGELMRSASLISDPVDVAGESATVKSMSELLKQLSIEISASIK</sequence>
<dbReference type="EMBL" id="JACNFK010000023">
    <property type="protein sequence ID" value="MBC8519452.1"/>
    <property type="molecule type" value="Genomic_DNA"/>
</dbReference>
<dbReference type="PROSITE" id="PS51257">
    <property type="entry name" value="PROKAR_LIPOPROTEIN"/>
    <property type="match status" value="1"/>
</dbReference>
<evidence type="ECO:0000259" key="1">
    <source>
        <dbReference type="Pfam" id="PF03886"/>
    </source>
</evidence>